<keyword evidence="2" id="KW-1185">Reference proteome</keyword>
<protein>
    <submittedName>
        <fullName evidence="1">Uncharacterized protein</fullName>
    </submittedName>
</protein>
<gene>
    <name evidence="1" type="ORF">PVK06_003133</name>
</gene>
<dbReference type="Proteomes" id="UP001358586">
    <property type="component" value="Chromosome 1"/>
</dbReference>
<name>A0ABR0R5L3_GOSAR</name>
<proteinExistence type="predicted"/>
<reference evidence="1 2" key="1">
    <citation type="submission" date="2023-03" db="EMBL/GenBank/DDBJ databases">
        <title>WGS of Gossypium arboreum.</title>
        <authorList>
            <person name="Yu D."/>
        </authorList>
    </citation>
    <scope>NUCLEOTIDE SEQUENCE [LARGE SCALE GENOMIC DNA]</scope>
    <source>
        <tissue evidence="1">Leaf</tissue>
    </source>
</reference>
<evidence type="ECO:0000313" key="2">
    <source>
        <dbReference type="Proteomes" id="UP001358586"/>
    </source>
</evidence>
<evidence type="ECO:0000313" key="1">
    <source>
        <dbReference type="EMBL" id="KAK5846834.1"/>
    </source>
</evidence>
<dbReference type="EMBL" id="JARKNE010000001">
    <property type="protein sequence ID" value="KAK5846834.1"/>
    <property type="molecule type" value="Genomic_DNA"/>
</dbReference>
<comment type="caution">
    <text evidence="1">The sequence shown here is derived from an EMBL/GenBank/DDBJ whole genome shotgun (WGS) entry which is preliminary data.</text>
</comment>
<accession>A0ABR0R5L3</accession>
<sequence>MQQTIECYRRHTKDNETNKPIQQNLQDLIGLDGEDLAQFKPSANQNAISVQ</sequence>
<organism evidence="1 2">
    <name type="scientific">Gossypium arboreum</name>
    <name type="common">Tree cotton</name>
    <name type="synonym">Gossypium nanking</name>
    <dbReference type="NCBI Taxonomy" id="29729"/>
    <lineage>
        <taxon>Eukaryota</taxon>
        <taxon>Viridiplantae</taxon>
        <taxon>Streptophyta</taxon>
        <taxon>Embryophyta</taxon>
        <taxon>Tracheophyta</taxon>
        <taxon>Spermatophyta</taxon>
        <taxon>Magnoliopsida</taxon>
        <taxon>eudicotyledons</taxon>
        <taxon>Gunneridae</taxon>
        <taxon>Pentapetalae</taxon>
        <taxon>rosids</taxon>
        <taxon>malvids</taxon>
        <taxon>Malvales</taxon>
        <taxon>Malvaceae</taxon>
        <taxon>Malvoideae</taxon>
        <taxon>Gossypium</taxon>
    </lineage>
</organism>